<name>Q2IS19_RHOP2</name>
<evidence type="ECO:0000313" key="1">
    <source>
        <dbReference type="EMBL" id="ABD08991.1"/>
    </source>
</evidence>
<protein>
    <submittedName>
        <fullName evidence="1">Uncharacterized protein</fullName>
    </submittedName>
</protein>
<gene>
    <name evidence="1" type="ordered locus">RPB_4304</name>
</gene>
<dbReference type="EMBL" id="CP000250">
    <property type="protein sequence ID" value="ABD08991.1"/>
    <property type="molecule type" value="Genomic_DNA"/>
</dbReference>
<proteinExistence type="predicted"/>
<organism evidence="1 2">
    <name type="scientific">Rhodopseudomonas palustris (strain HaA2)</name>
    <dbReference type="NCBI Taxonomy" id="316058"/>
    <lineage>
        <taxon>Bacteria</taxon>
        <taxon>Pseudomonadati</taxon>
        <taxon>Pseudomonadota</taxon>
        <taxon>Alphaproteobacteria</taxon>
        <taxon>Hyphomicrobiales</taxon>
        <taxon>Nitrobacteraceae</taxon>
        <taxon>Rhodopseudomonas</taxon>
    </lineage>
</organism>
<dbReference type="Proteomes" id="UP000008809">
    <property type="component" value="Chromosome"/>
</dbReference>
<dbReference type="KEGG" id="rpb:RPB_4304"/>
<dbReference type="AlphaFoldDB" id="Q2IS19"/>
<sequence>MAVCMSSQTLSSPVSLAERRRASRRMAAGAGFTAAQSSSWFETALRASSPRGLGFCYFVMRGLGPRIHPGFSQDDGLPGQARQ</sequence>
<dbReference type="HOGENOM" id="CLU_2540386_0_0_5"/>
<keyword evidence="2" id="KW-1185">Reference proteome</keyword>
<evidence type="ECO:0000313" key="2">
    <source>
        <dbReference type="Proteomes" id="UP000008809"/>
    </source>
</evidence>
<accession>Q2IS19</accession>
<reference evidence="1 2" key="1">
    <citation type="submission" date="2006-01" db="EMBL/GenBank/DDBJ databases">
        <title>Complete sequence of Rhodopseudomonas palustris HaA2.</title>
        <authorList>
            <consortium name="US DOE Joint Genome Institute"/>
            <person name="Copeland A."/>
            <person name="Lucas S."/>
            <person name="Lapidus A."/>
            <person name="Barry K."/>
            <person name="Detter J.C."/>
            <person name="Glavina T."/>
            <person name="Hammon N."/>
            <person name="Israni S."/>
            <person name="Pitluck S."/>
            <person name="Chain P."/>
            <person name="Malfatti S."/>
            <person name="Shin M."/>
            <person name="Vergez L."/>
            <person name="Schmutz J."/>
            <person name="Larimer F."/>
            <person name="Land M."/>
            <person name="Hauser L."/>
            <person name="Pelletier D.A."/>
            <person name="Kyrpides N."/>
            <person name="Anderson I."/>
            <person name="Oda Y."/>
            <person name="Harwood C.S."/>
            <person name="Richardson P."/>
        </authorList>
    </citation>
    <scope>NUCLEOTIDE SEQUENCE [LARGE SCALE GENOMIC DNA]</scope>
    <source>
        <strain evidence="1 2">HaA2</strain>
    </source>
</reference>